<reference evidence="2 3" key="1">
    <citation type="submission" date="2020-04" db="EMBL/GenBank/DDBJ databases">
        <title>Perkinsus olseni comparative genomics.</title>
        <authorList>
            <person name="Bogema D.R."/>
        </authorList>
    </citation>
    <scope>NUCLEOTIDE SEQUENCE [LARGE SCALE GENOMIC DNA]</scope>
    <source>
        <strain evidence="2">00978-12</strain>
    </source>
</reference>
<name>A0A7J6PI52_PEROL</name>
<evidence type="ECO:0000313" key="2">
    <source>
        <dbReference type="EMBL" id="KAF4695652.1"/>
    </source>
</evidence>
<feature type="compositionally biased region" description="Basic and acidic residues" evidence="1">
    <location>
        <begin position="17"/>
        <end position="33"/>
    </location>
</feature>
<feature type="region of interest" description="Disordered" evidence="1">
    <location>
        <begin position="142"/>
        <end position="200"/>
    </location>
</feature>
<sequence length="500" mass="52310">MLVSDWRLRKLILDRASKPVQKVDAESPVDDAKAPVTDATAPEAVPDTEALKGNAMAPVLDARPPPADTKAPVLEARPPPADTKALVMDKKVPVVESKSPSGVPRLMVTSTEVGYPFIWETFSADSADVADEGTAEDIRTADVSHDSLHKHSSEPKLADAAGKGEALASPVDQQRTADGRQTPPDDFWGSDTASPIVGHGVSNTGNAAVFAISTPDGDHVQPKGAQGATVSFSPETAGGERGRAGSFKGGAKQKKGDDSGDTSFTRRSTGVATLFEDDEVSTSAIFGPGNAKDDGLDFDSILNSEPSTPFMQGPGQQGPAQYTNGPNYQQQQPAAGARPYGSRSGQSSGYSSAANSMGSWNNSNSSWNYVEQQQPRQQQQSPYTSSSSGGSFPAQQPNSPYPTSARGQGASLQPAYYSATARMGCSSGSAGIPRVTAAAEPLAATEYPSAEWSGSAAVQSRQSQDSEDYSDVDLGSPCIFWLPLPSSISVRLRPFSPFSM</sequence>
<accession>A0A7J6PI52</accession>
<feature type="compositionally biased region" description="Basic and acidic residues" evidence="1">
    <location>
        <begin position="142"/>
        <end position="157"/>
    </location>
</feature>
<protein>
    <submittedName>
        <fullName evidence="2">Uncharacterized protein</fullName>
    </submittedName>
</protein>
<feature type="region of interest" description="Disordered" evidence="1">
    <location>
        <begin position="17"/>
        <end position="81"/>
    </location>
</feature>
<evidence type="ECO:0000256" key="1">
    <source>
        <dbReference type="SAM" id="MobiDB-lite"/>
    </source>
</evidence>
<dbReference type="Proteomes" id="UP000541610">
    <property type="component" value="Unassembled WGS sequence"/>
</dbReference>
<evidence type="ECO:0000313" key="3">
    <source>
        <dbReference type="Proteomes" id="UP000541610"/>
    </source>
</evidence>
<dbReference type="AlphaFoldDB" id="A0A7J6PI52"/>
<dbReference type="EMBL" id="JABANP010000018">
    <property type="protein sequence ID" value="KAF4695652.1"/>
    <property type="molecule type" value="Genomic_DNA"/>
</dbReference>
<proteinExistence type="predicted"/>
<organism evidence="2 3">
    <name type="scientific">Perkinsus olseni</name>
    <name type="common">Perkinsus atlanticus</name>
    <dbReference type="NCBI Taxonomy" id="32597"/>
    <lineage>
        <taxon>Eukaryota</taxon>
        <taxon>Sar</taxon>
        <taxon>Alveolata</taxon>
        <taxon>Perkinsozoa</taxon>
        <taxon>Perkinsea</taxon>
        <taxon>Perkinsida</taxon>
        <taxon>Perkinsidae</taxon>
        <taxon>Perkinsus</taxon>
    </lineage>
</organism>
<feature type="region of interest" description="Disordered" evidence="1">
    <location>
        <begin position="212"/>
        <end position="410"/>
    </location>
</feature>
<comment type="caution">
    <text evidence="2">The sequence shown here is derived from an EMBL/GenBank/DDBJ whole genome shotgun (WGS) entry which is preliminary data.</text>
</comment>
<feature type="compositionally biased region" description="Polar residues" evidence="1">
    <location>
        <begin position="261"/>
        <end position="271"/>
    </location>
</feature>
<dbReference type="OrthoDB" id="10590774at2759"/>
<gene>
    <name evidence="2" type="ORF">FOZ60_003663</name>
</gene>
<feature type="compositionally biased region" description="Polar residues" evidence="1">
    <location>
        <begin position="318"/>
        <end position="333"/>
    </location>
</feature>
<feature type="region of interest" description="Disordered" evidence="1">
    <location>
        <begin position="446"/>
        <end position="469"/>
    </location>
</feature>
<feature type="compositionally biased region" description="Polar residues" evidence="1">
    <location>
        <begin position="301"/>
        <end position="310"/>
    </location>
</feature>
<feature type="compositionally biased region" description="Low complexity" evidence="1">
    <location>
        <begin position="341"/>
        <end position="397"/>
    </location>
</feature>